<proteinExistence type="predicted"/>
<dbReference type="InterPro" id="IPR036439">
    <property type="entry name" value="Dockerin_dom_sf"/>
</dbReference>
<evidence type="ECO:0000313" key="2">
    <source>
        <dbReference type="EMBL" id="NWH03824.1"/>
    </source>
</evidence>
<dbReference type="SUPFAM" id="SSF69304">
    <property type="entry name" value="Tricorn protease N-terminal domain"/>
    <property type="match status" value="1"/>
</dbReference>
<reference evidence="2 3" key="1">
    <citation type="submission" date="2020-06" db="EMBL/GenBank/DDBJ databases">
        <title>High-quality draft genome of sulfate reducer Desulfobacter latus type strain AcrS2 isolated from marine sediment.</title>
        <authorList>
            <person name="Hoppe M."/>
            <person name="Larsen C.K."/>
            <person name="Marshall I.P.G."/>
            <person name="Schramm A."/>
            <person name="Marietou A.G."/>
        </authorList>
    </citation>
    <scope>NUCLEOTIDE SEQUENCE [LARGE SCALE GENOMIC DNA]</scope>
    <source>
        <strain evidence="2 3">AcRS2</strain>
    </source>
</reference>
<gene>
    <name evidence="2" type="ORF">HXW94_02260</name>
</gene>
<dbReference type="PANTHER" id="PTHR36842:SF1">
    <property type="entry name" value="PROTEIN TOLB"/>
    <property type="match status" value="1"/>
</dbReference>
<comment type="caution">
    <text evidence="2">The sequence shown here is derived from an EMBL/GenBank/DDBJ whole genome shotgun (WGS) entry which is preliminary data.</text>
</comment>
<dbReference type="SUPFAM" id="SSF51126">
    <property type="entry name" value="Pectin lyase-like"/>
    <property type="match status" value="1"/>
</dbReference>
<dbReference type="InterPro" id="IPR011050">
    <property type="entry name" value="Pectin_lyase_fold/virulence"/>
</dbReference>
<dbReference type="AlphaFoldDB" id="A0A850SQW0"/>
<accession>A0A850SQW0</accession>
<dbReference type="Proteomes" id="UP000553343">
    <property type="component" value="Unassembled WGS sequence"/>
</dbReference>
<dbReference type="EMBL" id="JACADJ010000005">
    <property type="protein sequence ID" value="NWH03824.1"/>
    <property type="molecule type" value="Genomic_DNA"/>
</dbReference>
<dbReference type="PROSITE" id="PS00018">
    <property type="entry name" value="EF_HAND_1"/>
    <property type="match status" value="1"/>
</dbReference>
<evidence type="ECO:0000313" key="3">
    <source>
        <dbReference type="Proteomes" id="UP000553343"/>
    </source>
</evidence>
<dbReference type="Gene3D" id="1.10.1330.10">
    <property type="entry name" value="Dockerin domain"/>
    <property type="match status" value="1"/>
</dbReference>
<dbReference type="PANTHER" id="PTHR36842">
    <property type="entry name" value="PROTEIN TOLB HOMOLOG"/>
    <property type="match status" value="1"/>
</dbReference>
<dbReference type="RefSeq" id="WP_178365283.1">
    <property type="nucleotide sequence ID" value="NZ_JACADJ010000005.1"/>
</dbReference>
<keyword evidence="3" id="KW-1185">Reference proteome</keyword>
<organism evidence="2 3">
    <name type="scientific">Desulfobacter latus</name>
    <dbReference type="NCBI Taxonomy" id="2292"/>
    <lineage>
        <taxon>Bacteria</taxon>
        <taxon>Pseudomonadati</taxon>
        <taxon>Thermodesulfobacteriota</taxon>
        <taxon>Desulfobacteria</taxon>
        <taxon>Desulfobacterales</taxon>
        <taxon>Desulfobacteraceae</taxon>
        <taxon>Desulfobacter</taxon>
    </lineage>
</organism>
<protein>
    <recommendedName>
        <fullName evidence="1">Probable pectate lyase C</fullName>
    </recommendedName>
</protein>
<dbReference type="InterPro" id="IPR012334">
    <property type="entry name" value="Pectin_lyas_fold"/>
</dbReference>
<dbReference type="GO" id="GO:0000272">
    <property type="term" value="P:polysaccharide catabolic process"/>
    <property type="evidence" value="ECO:0007669"/>
    <property type="project" value="InterPro"/>
</dbReference>
<evidence type="ECO:0000256" key="1">
    <source>
        <dbReference type="ARBA" id="ARBA00016512"/>
    </source>
</evidence>
<dbReference type="Gene3D" id="2.120.10.30">
    <property type="entry name" value="TolB, C-terminal domain"/>
    <property type="match status" value="1"/>
</dbReference>
<sequence>MTDNQVDDKFPHIHGKDVAWQQSDGYRWQIFFYHGSSTFQLTRNNMLNIGPMVDHGQVAWASHYHFAPLEVNIFDGAASVQLTDDEVCDMFPHLSNGKMVWQRCDGGDSEIFFYNGTCITQLTDNRTDDRHPRIVNDIVAWEGFDGHDWEIFIHNNGKTTQLTHNQFPDRNPEISKEWIAWEGFDGHDWEIFLYDGESIRQVTRNGTDDTHSVISGNDLIWRAHGTYQTKILMDTFGRNTVIRETAAEIGHVRVARGLVVWEEFDGNDWEIFLHDGHMVHQLTCNQKNDRFPAISANGVVWEGSDGTDTEIYVIGIHHVPSDFPAIQEAIDVALKGDIISVDDGIYTGKNNKNLDFRGKALILCSKNGPEQCIIDCQGQGRGFIFQSGETGDTKVSGFTVSNGLADKGGAILCSNACPWIGNCIINNSTAETGGGIYAENSATALFNTIVSNNTAEHCGGGITISGQFSMVSLHNMTMADNIAKLGGGLCLSSGGMAAIGNTILWYNMPDEIQPPEAMVSVFHSDVQGGWPGQGNINSPPLFIDPNRDSYRIGRESPCIDAGHSGIQSLPPIDFEGERRPVDGNLDGTPDIDMGADEFSLFCQSDLDKDHDVDESDVFIFLGEYGRTDCGTDLICRGDFDGDGDVDVTDFALFAKEMGSNACTEK</sequence>
<dbReference type="InterPro" id="IPR011042">
    <property type="entry name" value="6-blade_b-propeller_TolB-like"/>
</dbReference>
<dbReference type="InterPro" id="IPR018247">
    <property type="entry name" value="EF_Hand_1_Ca_BS"/>
</dbReference>
<name>A0A850SQW0_9BACT</name>
<dbReference type="Gene3D" id="2.160.20.10">
    <property type="entry name" value="Single-stranded right-handed beta-helix, Pectin lyase-like"/>
    <property type="match status" value="1"/>
</dbReference>